<evidence type="ECO:0000313" key="1">
    <source>
        <dbReference type="EMBL" id="KYG79479.1"/>
    </source>
</evidence>
<dbReference type="RefSeq" id="WP_062303658.1">
    <property type="nucleotide sequence ID" value="NZ_LRPB01000049.1"/>
</dbReference>
<name>A0A150XL62_9BACT</name>
<reference evidence="1 2" key="1">
    <citation type="submission" date="2016-01" db="EMBL/GenBank/DDBJ databases">
        <title>Genome sequencing of Roseivirga seohaensis SW-152.</title>
        <authorList>
            <person name="Selvaratnam C."/>
            <person name="Thevarajoo S."/>
            <person name="Goh K.M."/>
            <person name="Ee R."/>
            <person name="Chan K.-G."/>
            <person name="Chong C.S."/>
        </authorList>
    </citation>
    <scope>NUCLEOTIDE SEQUENCE [LARGE SCALE GENOMIC DNA]</scope>
    <source>
        <strain evidence="1 2">SW-152</strain>
    </source>
</reference>
<organism evidence="1 2">
    <name type="scientific">Roseivirga seohaensis</name>
    <dbReference type="NCBI Taxonomy" id="1914963"/>
    <lineage>
        <taxon>Bacteria</taxon>
        <taxon>Pseudomonadati</taxon>
        <taxon>Bacteroidota</taxon>
        <taxon>Cytophagia</taxon>
        <taxon>Cytophagales</taxon>
        <taxon>Roseivirgaceae</taxon>
        <taxon>Roseivirga</taxon>
    </lineage>
</organism>
<evidence type="ECO:0000313" key="2">
    <source>
        <dbReference type="Proteomes" id="UP000075663"/>
    </source>
</evidence>
<proteinExistence type="predicted"/>
<comment type="caution">
    <text evidence="1">The sequence shown here is derived from an EMBL/GenBank/DDBJ whole genome shotgun (WGS) entry which is preliminary data.</text>
</comment>
<dbReference type="AlphaFoldDB" id="A0A150XL62"/>
<dbReference type="Gene3D" id="3.30.2310.20">
    <property type="entry name" value="RelE-like"/>
    <property type="match status" value="1"/>
</dbReference>
<evidence type="ECO:0008006" key="3">
    <source>
        <dbReference type="Google" id="ProtNLM"/>
    </source>
</evidence>
<protein>
    <recommendedName>
        <fullName evidence="3">Type II toxin-antitoxin system RelE/ParE family toxin</fullName>
    </recommendedName>
</protein>
<dbReference type="InterPro" id="IPR035093">
    <property type="entry name" value="RelE/ParE_toxin_dom_sf"/>
</dbReference>
<accession>A0A150XL62</accession>
<dbReference type="Proteomes" id="UP000075663">
    <property type="component" value="Unassembled WGS sequence"/>
</dbReference>
<gene>
    <name evidence="1" type="ORF">AWW67_14015</name>
</gene>
<dbReference type="STRING" id="1914963.AWW67_14015"/>
<dbReference type="EMBL" id="LRPB01000049">
    <property type="protein sequence ID" value="KYG79479.1"/>
    <property type="molecule type" value="Genomic_DNA"/>
</dbReference>
<sequence>MNYSVKWLPEAEITYAMVIEYLEENWTANEINSFLNRTDEVISFISRNPKQYLYSKKKEVYRAVVTKQISLYYRIKLKEIKLLVFWDSRQNPAKLKV</sequence>